<protein>
    <recommendedName>
        <fullName evidence="4">Ubiquitin-like protease family profile domain-containing protein</fullName>
    </recommendedName>
</protein>
<dbReference type="SUPFAM" id="SSF54001">
    <property type="entry name" value="Cysteine proteinases"/>
    <property type="match status" value="1"/>
</dbReference>
<organism evidence="5 6">
    <name type="scientific">Mycena alexandri</name>
    <dbReference type="NCBI Taxonomy" id="1745969"/>
    <lineage>
        <taxon>Eukaryota</taxon>
        <taxon>Fungi</taxon>
        <taxon>Dikarya</taxon>
        <taxon>Basidiomycota</taxon>
        <taxon>Agaricomycotina</taxon>
        <taxon>Agaricomycetes</taxon>
        <taxon>Agaricomycetidae</taxon>
        <taxon>Agaricales</taxon>
        <taxon>Marasmiineae</taxon>
        <taxon>Mycenaceae</taxon>
        <taxon>Mycena</taxon>
    </lineage>
</organism>
<evidence type="ECO:0000256" key="2">
    <source>
        <dbReference type="ARBA" id="ARBA00022670"/>
    </source>
</evidence>
<dbReference type="GO" id="GO:0019783">
    <property type="term" value="F:ubiquitin-like protein peptidase activity"/>
    <property type="evidence" value="ECO:0007669"/>
    <property type="project" value="UniProtKB-ARBA"/>
</dbReference>
<dbReference type="EMBL" id="JARJCM010000045">
    <property type="protein sequence ID" value="KAJ7036205.1"/>
    <property type="molecule type" value="Genomic_DNA"/>
</dbReference>
<sequence>AQAWLHRAAAAADLIDPVNECLAMFEYLPWDTIVPGLSSAVQLTTEDLASFLSNAWLNDEMINAGVDYILQRVGPGSRIRILNCLFIQSLRNAHGKQTNYHPPSFSPIERAIHANFVWFPLHISGNHWTLLKIDLLTKTIAYADSLGGTFLKEELALVRWWLKGLGDCAKFEVIKPDFPCPRQHDSSSCDIIVLSILASVLLNFDMWTSETAQAQRTKWFLRL</sequence>
<dbReference type="PROSITE" id="PS50600">
    <property type="entry name" value="ULP_PROTEASE"/>
    <property type="match status" value="1"/>
</dbReference>
<dbReference type="Proteomes" id="UP001218188">
    <property type="component" value="Unassembled WGS sequence"/>
</dbReference>
<comment type="caution">
    <text evidence="5">The sequence shown here is derived from an EMBL/GenBank/DDBJ whole genome shotgun (WGS) entry which is preliminary data.</text>
</comment>
<keyword evidence="3" id="KW-0378">Hydrolase</keyword>
<name>A0AAD6T0J4_9AGAR</name>
<evidence type="ECO:0000256" key="3">
    <source>
        <dbReference type="ARBA" id="ARBA00022801"/>
    </source>
</evidence>
<dbReference type="GO" id="GO:0008234">
    <property type="term" value="F:cysteine-type peptidase activity"/>
    <property type="evidence" value="ECO:0007669"/>
    <property type="project" value="InterPro"/>
</dbReference>
<keyword evidence="2" id="KW-0645">Protease</keyword>
<evidence type="ECO:0000259" key="4">
    <source>
        <dbReference type="PROSITE" id="PS50600"/>
    </source>
</evidence>
<accession>A0AAD6T0J4</accession>
<dbReference type="Pfam" id="PF02902">
    <property type="entry name" value="Peptidase_C48"/>
    <property type="match status" value="1"/>
</dbReference>
<proteinExistence type="inferred from homology"/>
<gene>
    <name evidence="5" type="ORF">C8F04DRAFT_875622</name>
</gene>
<dbReference type="GO" id="GO:0006508">
    <property type="term" value="P:proteolysis"/>
    <property type="evidence" value="ECO:0007669"/>
    <property type="project" value="UniProtKB-KW"/>
</dbReference>
<feature type="non-terminal residue" evidence="5">
    <location>
        <position position="1"/>
    </location>
</feature>
<keyword evidence="6" id="KW-1185">Reference proteome</keyword>
<feature type="domain" description="Ubiquitin-like protease family profile" evidence="4">
    <location>
        <begin position="41"/>
        <end position="200"/>
    </location>
</feature>
<evidence type="ECO:0000313" key="6">
    <source>
        <dbReference type="Proteomes" id="UP001218188"/>
    </source>
</evidence>
<dbReference type="InterPro" id="IPR003653">
    <property type="entry name" value="Peptidase_C48_C"/>
</dbReference>
<dbReference type="Gene3D" id="3.40.395.10">
    <property type="entry name" value="Adenoviral Proteinase, Chain A"/>
    <property type="match status" value="1"/>
</dbReference>
<evidence type="ECO:0000256" key="1">
    <source>
        <dbReference type="ARBA" id="ARBA00005234"/>
    </source>
</evidence>
<reference evidence="5" key="1">
    <citation type="submission" date="2023-03" db="EMBL/GenBank/DDBJ databases">
        <title>Massive genome expansion in bonnet fungi (Mycena s.s.) driven by repeated elements and novel gene families across ecological guilds.</title>
        <authorList>
            <consortium name="Lawrence Berkeley National Laboratory"/>
            <person name="Harder C.B."/>
            <person name="Miyauchi S."/>
            <person name="Viragh M."/>
            <person name="Kuo A."/>
            <person name="Thoen E."/>
            <person name="Andreopoulos B."/>
            <person name="Lu D."/>
            <person name="Skrede I."/>
            <person name="Drula E."/>
            <person name="Henrissat B."/>
            <person name="Morin E."/>
            <person name="Kohler A."/>
            <person name="Barry K."/>
            <person name="LaButti K."/>
            <person name="Morin E."/>
            <person name="Salamov A."/>
            <person name="Lipzen A."/>
            <person name="Mereny Z."/>
            <person name="Hegedus B."/>
            <person name="Baldrian P."/>
            <person name="Stursova M."/>
            <person name="Weitz H."/>
            <person name="Taylor A."/>
            <person name="Grigoriev I.V."/>
            <person name="Nagy L.G."/>
            <person name="Martin F."/>
            <person name="Kauserud H."/>
        </authorList>
    </citation>
    <scope>NUCLEOTIDE SEQUENCE</scope>
    <source>
        <strain evidence="5">CBHHK200</strain>
    </source>
</reference>
<evidence type="ECO:0000313" key="5">
    <source>
        <dbReference type="EMBL" id="KAJ7036205.1"/>
    </source>
</evidence>
<comment type="similarity">
    <text evidence="1">Belongs to the peptidase C48 family.</text>
</comment>
<dbReference type="AlphaFoldDB" id="A0AAD6T0J4"/>
<feature type="non-terminal residue" evidence="5">
    <location>
        <position position="223"/>
    </location>
</feature>
<dbReference type="InterPro" id="IPR038765">
    <property type="entry name" value="Papain-like_cys_pep_sf"/>
</dbReference>